<evidence type="ECO:0000313" key="3">
    <source>
        <dbReference type="Proteomes" id="UP000594468"/>
    </source>
</evidence>
<dbReference type="EMBL" id="CP062983">
    <property type="protein sequence ID" value="QPC81133.1"/>
    <property type="molecule type" value="Genomic_DNA"/>
</dbReference>
<organism evidence="2 3">
    <name type="scientific">Phototrophicus methaneseepsis</name>
    <dbReference type="NCBI Taxonomy" id="2710758"/>
    <lineage>
        <taxon>Bacteria</taxon>
        <taxon>Bacillati</taxon>
        <taxon>Chloroflexota</taxon>
        <taxon>Candidatus Thermofontia</taxon>
        <taxon>Phototrophicales</taxon>
        <taxon>Phototrophicaceae</taxon>
        <taxon>Phototrophicus</taxon>
    </lineage>
</organism>
<dbReference type="RefSeq" id="WP_195169206.1">
    <property type="nucleotide sequence ID" value="NZ_CP062983.1"/>
</dbReference>
<evidence type="ECO:0000256" key="1">
    <source>
        <dbReference type="SAM" id="Phobius"/>
    </source>
</evidence>
<feature type="transmembrane region" description="Helical" evidence="1">
    <location>
        <begin position="344"/>
        <end position="360"/>
    </location>
</feature>
<dbReference type="AlphaFoldDB" id="A0A7S8IDS9"/>
<feature type="transmembrane region" description="Helical" evidence="1">
    <location>
        <begin position="62"/>
        <end position="81"/>
    </location>
</feature>
<feature type="transmembrane region" description="Helical" evidence="1">
    <location>
        <begin position="258"/>
        <end position="278"/>
    </location>
</feature>
<keyword evidence="1" id="KW-1133">Transmembrane helix</keyword>
<dbReference type="KEGG" id="pmet:G4Y79_15630"/>
<feature type="transmembrane region" description="Helical" evidence="1">
    <location>
        <begin position="232"/>
        <end position="252"/>
    </location>
</feature>
<accession>A0A7S8IDS9</accession>
<reference evidence="2 3" key="1">
    <citation type="submission" date="2020-02" db="EMBL/GenBank/DDBJ databases">
        <authorList>
            <person name="Zheng R.K."/>
            <person name="Sun C.M."/>
        </authorList>
    </citation>
    <scope>NUCLEOTIDE SEQUENCE [LARGE SCALE GENOMIC DNA]</scope>
    <source>
        <strain evidence="3">rifampicinis</strain>
    </source>
</reference>
<evidence type="ECO:0000313" key="2">
    <source>
        <dbReference type="EMBL" id="QPC81133.1"/>
    </source>
</evidence>
<feature type="transmembrane region" description="Helical" evidence="1">
    <location>
        <begin position="26"/>
        <end position="47"/>
    </location>
</feature>
<protein>
    <submittedName>
        <fullName evidence="2">Uncharacterized protein</fullName>
    </submittedName>
</protein>
<gene>
    <name evidence="2" type="ORF">G4Y79_15630</name>
</gene>
<keyword evidence="1" id="KW-0472">Membrane</keyword>
<feature type="transmembrane region" description="Helical" evidence="1">
    <location>
        <begin position="101"/>
        <end position="126"/>
    </location>
</feature>
<keyword evidence="1" id="KW-0812">Transmembrane</keyword>
<feature type="transmembrane region" description="Helical" evidence="1">
    <location>
        <begin position="306"/>
        <end position="332"/>
    </location>
</feature>
<dbReference type="Proteomes" id="UP000594468">
    <property type="component" value="Chromosome"/>
</dbReference>
<sequence length="376" mass="43083">MAAIASGNAVRTSEEKQSFWLRDRKWDLLFITFSVIVVPLPYLAYLFGRDVFGISDDVARNVVNGFVAVAIGGPHMMSTFLRTGLDNTFNKRYPMLIRSSIIIPIIVIALAFLNLTLLLTVFFFWASIHVLHQVTYIVELYNHKEGKYVRHSAVSWSARMIDYAIILTCLFPIAAYKISQGSFEIGTNDLGQAIPDFFEQPWFFVVMSGVFFLALAAYVIKTFREYREGTINWPKTAFITITVIVAFFTPMLPNLDTAFQGLNTWHSFQYLAITFYIIKIRQEYGKLDEESPLVARFSRQSKDSRGLYMLSTILLGGSLVIFILVYAITSIVSPNIDSNAHFDTAYYTAILSFLWIHYYHDHFLFTDFESLDKAYQ</sequence>
<name>A0A7S8IDS9_9CHLR</name>
<feature type="transmembrane region" description="Helical" evidence="1">
    <location>
        <begin position="202"/>
        <end position="220"/>
    </location>
</feature>
<proteinExistence type="predicted"/>
<keyword evidence="3" id="KW-1185">Reference proteome</keyword>